<name>A0A401H400_9APHY</name>
<dbReference type="PANTHER" id="PTHR46423:SF1">
    <property type="entry name" value="RNA POLYMERASE II-ASSOCIATED PROTEIN 3"/>
    <property type="match status" value="1"/>
</dbReference>
<gene>
    <name evidence="2" type="ORF">SCP_1501480</name>
</gene>
<accession>A0A401H400</accession>
<keyword evidence="3" id="KW-1185">Reference proteome</keyword>
<dbReference type="PANTHER" id="PTHR46423">
    <property type="entry name" value="RNA POLYMERASE II-ASSOCIATED PROTEIN 3"/>
    <property type="match status" value="1"/>
</dbReference>
<dbReference type="Proteomes" id="UP000287166">
    <property type="component" value="Unassembled WGS sequence"/>
</dbReference>
<dbReference type="InParanoid" id="A0A401H400"/>
<dbReference type="OrthoDB" id="629492at2759"/>
<evidence type="ECO:0000256" key="1">
    <source>
        <dbReference type="ARBA" id="ARBA00022803"/>
    </source>
</evidence>
<proteinExistence type="predicted"/>
<protein>
    <submittedName>
        <fullName evidence="2">TPR-like protein</fullName>
    </submittedName>
</protein>
<comment type="caution">
    <text evidence="2">The sequence shown here is derived from an EMBL/GenBank/DDBJ whole genome shotgun (WGS) entry which is preliminary data.</text>
</comment>
<dbReference type="GO" id="GO:0101031">
    <property type="term" value="C:protein folding chaperone complex"/>
    <property type="evidence" value="ECO:0007669"/>
    <property type="project" value="TreeGrafter"/>
</dbReference>
<dbReference type="AlphaFoldDB" id="A0A401H400"/>
<evidence type="ECO:0000313" key="3">
    <source>
        <dbReference type="Proteomes" id="UP000287166"/>
    </source>
</evidence>
<dbReference type="SUPFAM" id="SSF48452">
    <property type="entry name" value="TPR-like"/>
    <property type="match status" value="1"/>
</dbReference>
<reference evidence="2 3" key="1">
    <citation type="journal article" date="2018" name="Sci. Rep.">
        <title>Genome sequence of the cauliflower mushroom Sparassis crispa (Hanabiratake) and its association with beneficial usage.</title>
        <authorList>
            <person name="Kiyama R."/>
            <person name="Furutani Y."/>
            <person name="Kawaguchi K."/>
            <person name="Nakanishi T."/>
        </authorList>
    </citation>
    <scope>NUCLEOTIDE SEQUENCE [LARGE SCALE GENOMIC DNA]</scope>
</reference>
<keyword evidence="1" id="KW-0802">TPR repeat</keyword>
<organism evidence="2 3">
    <name type="scientific">Sparassis crispa</name>
    <dbReference type="NCBI Taxonomy" id="139825"/>
    <lineage>
        <taxon>Eukaryota</taxon>
        <taxon>Fungi</taxon>
        <taxon>Dikarya</taxon>
        <taxon>Basidiomycota</taxon>
        <taxon>Agaricomycotina</taxon>
        <taxon>Agaricomycetes</taxon>
        <taxon>Polyporales</taxon>
        <taxon>Sparassidaceae</taxon>
        <taxon>Sparassis</taxon>
    </lineage>
</organism>
<evidence type="ECO:0000313" key="2">
    <source>
        <dbReference type="EMBL" id="GBE89142.1"/>
    </source>
</evidence>
<dbReference type="RefSeq" id="XP_027620055.1">
    <property type="nucleotide sequence ID" value="XM_027764254.1"/>
</dbReference>
<dbReference type="Gene3D" id="1.25.40.10">
    <property type="entry name" value="Tetratricopeptide repeat domain"/>
    <property type="match status" value="1"/>
</dbReference>
<dbReference type="EMBL" id="BFAD01000015">
    <property type="protein sequence ID" value="GBE89142.1"/>
    <property type="molecule type" value="Genomic_DNA"/>
</dbReference>
<dbReference type="InterPro" id="IPR011990">
    <property type="entry name" value="TPR-like_helical_dom_sf"/>
</dbReference>
<dbReference type="STRING" id="139825.A0A401H400"/>
<dbReference type="GeneID" id="38786059"/>
<sequence>MMPNLSGLKDIMDNPEGLQRLLDMVQHDAMDAEARGETFQERMMRERAEWTETDDRVKEQGNQAFRAGDFRRAYLCYTGVIDVSCHWHDAAYWLNRAAVCLKLNAYACAEDDANMAWQRKPSAKALYRRGQARRFLGRLAEAERDLSDALRMESSNKALADELALIQFLRTKSDEELQEWLAENKGVDRPLSGVSDEDLRELAAKMYKECQPPGWQMRI</sequence>
<dbReference type="InterPro" id="IPR051966">
    <property type="entry name" value="RPAP3"/>
</dbReference>